<dbReference type="Pfam" id="PF05097">
    <property type="entry name" value="DUF688"/>
    <property type="match status" value="2"/>
</dbReference>
<gene>
    <name evidence="2" type="ORF">M6B38_302515</name>
</gene>
<dbReference type="AlphaFoldDB" id="A0AAX6HN99"/>
<feature type="compositionally biased region" description="Pro residues" evidence="1">
    <location>
        <begin position="49"/>
        <end position="59"/>
    </location>
</feature>
<keyword evidence="3" id="KW-1185">Reference proteome</keyword>
<feature type="region of interest" description="Disordered" evidence="1">
    <location>
        <begin position="269"/>
        <end position="291"/>
    </location>
</feature>
<evidence type="ECO:0000256" key="1">
    <source>
        <dbReference type="SAM" id="MobiDB-lite"/>
    </source>
</evidence>
<evidence type="ECO:0000313" key="3">
    <source>
        <dbReference type="Proteomes" id="UP001140949"/>
    </source>
</evidence>
<sequence>MDEEDQQIRRLDLDAPLLSVRRIPSRPAAAGPVGTPGLVPFTWEQAPGLPKPPPGPASPDPIREAGHGDDDDELSDALSPVDDPSEPSPDTLRRFRKDPQLGELMMGRFLAAAKAVATGPLQGSSRKAGRDGGYGCGRERKRVPLPFQHQPEFVSKNGGGRVDCDDGDGVGGRHFLMACRQIPRSFLSSPIDCLESRGALHPDEVEHSWDAVYTHKLGQENLLLREDGSKLTSESNRLTYWSESQSPDGSSSYYGKGWKSGSFGSYEKSGASNLDRTPSHGNMQGSGSMSSSADRILYVDSVQPVDTPYTMSSSVDEIGEANNVVVVEGCRVQPECYIPEPGLLSCSDRQHCEEMDGSCLGESGSKDCLMTSENDKEKSVTSLALSLLPPPLPSSPSESWLQRTLPSVSSKNPPPRSLLGIQVQYRRQPSRTLSKDSKWITDVKSSKADSRQIRSTEVLK</sequence>
<protein>
    <submittedName>
        <fullName evidence="2">Uncharacterized protein</fullName>
    </submittedName>
</protein>
<evidence type="ECO:0000313" key="2">
    <source>
        <dbReference type="EMBL" id="KAJ6842223.1"/>
    </source>
</evidence>
<dbReference type="InterPro" id="IPR007789">
    <property type="entry name" value="DUF688"/>
</dbReference>
<name>A0AAX6HN99_IRIPA</name>
<accession>A0AAX6HN99</accession>
<organism evidence="2 3">
    <name type="scientific">Iris pallida</name>
    <name type="common">Sweet iris</name>
    <dbReference type="NCBI Taxonomy" id="29817"/>
    <lineage>
        <taxon>Eukaryota</taxon>
        <taxon>Viridiplantae</taxon>
        <taxon>Streptophyta</taxon>
        <taxon>Embryophyta</taxon>
        <taxon>Tracheophyta</taxon>
        <taxon>Spermatophyta</taxon>
        <taxon>Magnoliopsida</taxon>
        <taxon>Liliopsida</taxon>
        <taxon>Asparagales</taxon>
        <taxon>Iridaceae</taxon>
        <taxon>Iridoideae</taxon>
        <taxon>Irideae</taxon>
        <taxon>Iris</taxon>
    </lineage>
</organism>
<dbReference type="EMBL" id="JANAVB010007798">
    <property type="protein sequence ID" value="KAJ6842223.1"/>
    <property type="molecule type" value="Genomic_DNA"/>
</dbReference>
<feature type="compositionally biased region" description="Polar residues" evidence="1">
    <location>
        <begin position="398"/>
        <end position="411"/>
    </location>
</feature>
<dbReference type="PANTHER" id="PTHR33671:SF2">
    <property type="entry name" value="N-METHYLTRANSFERASE, PUTATIVE (DUF688)-RELATED"/>
    <property type="match status" value="1"/>
</dbReference>
<dbReference type="Proteomes" id="UP001140949">
    <property type="component" value="Unassembled WGS sequence"/>
</dbReference>
<feature type="region of interest" description="Disordered" evidence="1">
    <location>
        <begin position="390"/>
        <end position="460"/>
    </location>
</feature>
<feature type="compositionally biased region" description="Basic and acidic residues" evidence="1">
    <location>
        <begin position="433"/>
        <end position="460"/>
    </location>
</feature>
<proteinExistence type="predicted"/>
<feature type="compositionally biased region" description="Low complexity" evidence="1">
    <location>
        <begin position="279"/>
        <end position="291"/>
    </location>
</feature>
<dbReference type="PANTHER" id="PTHR33671">
    <property type="entry name" value="N-METHYLTRANSFERASE, PUTATIVE (DUF688)-RELATED"/>
    <property type="match status" value="1"/>
</dbReference>
<reference evidence="2" key="1">
    <citation type="journal article" date="2023" name="GigaByte">
        <title>Genome assembly of the bearded iris, Iris pallida Lam.</title>
        <authorList>
            <person name="Bruccoleri R.E."/>
            <person name="Oakeley E.J."/>
            <person name="Faust A.M.E."/>
            <person name="Altorfer M."/>
            <person name="Dessus-Babus S."/>
            <person name="Burckhardt D."/>
            <person name="Oertli M."/>
            <person name="Naumann U."/>
            <person name="Petersen F."/>
            <person name="Wong J."/>
        </authorList>
    </citation>
    <scope>NUCLEOTIDE SEQUENCE</scope>
    <source>
        <strain evidence="2">GSM-AAB239-AS_SAM_17_03QT</strain>
    </source>
</reference>
<comment type="caution">
    <text evidence="2">The sequence shown here is derived from an EMBL/GenBank/DDBJ whole genome shotgun (WGS) entry which is preliminary data.</text>
</comment>
<feature type="region of interest" description="Disordered" evidence="1">
    <location>
        <begin position="23"/>
        <end position="95"/>
    </location>
</feature>
<reference evidence="2" key="2">
    <citation type="submission" date="2023-04" db="EMBL/GenBank/DDBJ databases">
        <authorList>
            <person name="Bruccoleri R.E."/>
            <person name="Oakeley E.J."/>
            <person name="Faust A.-M."/>
            <person name="Dessus-Babus S."/>
            <person name="Altorfer M."/>
            <person name="Burckhardt D."/>
            <person name="Oertli M."/>
            <person name="Naumann U."/>
            <person name="Petersen F."/>
            <person name="Wong J."/>
        </authorList>
    </citation>
    <scope>NUCLEOTIDE SEQUENCE</scope>
    <source>
        <strain evidence="2">GSM-AAB239-AS_SAM_17_03QT</strain>
        <tissue evidence="2">Leaf</tissue>
    </source>
</reference>